<dbReference type="EMBL" id="JAHHUM010000499">
    <property type="protein sequence ID" value="KAK5619626.1"/>
    <property type="molecule type" value="Genomic_DNA"/>
</dbReference>
<feature type="compositionally biased region" description="Polar residues" evidence="1">
    <location>
        <begin position="109"/>
        <end position="120"/>
    </location>
</feature>
<comment type="caution">
    <text evidence="2">The sequence shown here is derived from an EMBL/GenBank/DDBJ whole genome shotgun (WGS) entry which is preliminary data.</text>
</comment>
<sequence length="120" mass="12929">MPAAIIKVEPSAGLMSELTAALHPQWRLVAAGPKGCSSSAGAQARSITAECRRRGTEDTYRDNAAHRKDTSSKSSAHQARSIAVTGFHPGCIDPIRENRTQWDKKSNRRNGANISSDTNN</sequence>
<organism evidence="2 3">
    <name type="scientific">Crenichthys baileyi</name>
    <name type="common">White River springfish</name>
    <dbReference type="NCBI Taxonomy" id="28760"/>
    <lineage>
        <taxon>Eukaryota</taxon>
        <taxon>Metazoa</taxon>
        <taxon>Chordata</taxon>
        <taxon>Craniata</taxon>
        <taxon>Vertebrata</taxon>
        <taxon>Euteleostomi</taxon>
        <taxon>Actinopterygii</taxon>
        <taxon>Neopterygii</taxon>
        <taxon>Teleostei</taxon>
        <taxon>Neoteleostei</taxon>
        <taxon>Acanthomorphata</taxon>
        <taxon>Ovalentaria</taxon>
        <taxon>Atherinomorphae</taxon>
        <taxon>Cyprinodontiformes</taxon>
        <taxon>Goodeidae</taxon>
        <taxon>Crenichthys</taxon>
    </lineage>
</organism>
<evidence type="ECO:0000313" key="3">
    <source>
        <dbReference type="Proteomes" id="UP001311232"/>
    </source>
</evidence>
<accession>A0AAV9SE71</accession>
<feature type="compositionally biased region" description="Basic and acidic residues" evidence="1">
    <location>
        <begin position="50"/>
        <end position="71"/>
    </location>
</feature>
<reference evidence="2 3" key="1">
    <citation type="submission" date="2021-06" db="EMBL/GenBank/DDBJ databases">
        <authorList>
            <person name="Palmer J.M."/>
        </authorList>
    </citation>
    <scope>NUCLEOTIDE SEQUENCE [LARGE SCALE GENOMIC DNA]</scope>
    <source>
        <strain evidence="2 3">MEX-2019</strain>
        <tissue evidence="2">Muscle</tissue>
    </source>
</reference>
<evidence type="ECO:0000313" key="2">
    <source>
        <dbReference type="EMBL" id="KAK5619626.1"/>
    </source>
</evidence>
<evidence type="ECO:0000256" key="1">
    <source>
        <dbReference type="SAM" id="MobiDB-lite"/>
    </source>
</evidence>
<feature type="compositionally biased region" description="Basic and acidic residues" evidence="1">
    <location>
        <begin position="94"/>
        <end position="105"/>
    </location>
</feature>
<gene>
    <name evidence="2" type="ORF">CRENBAI_010977</name>
</gene>
<proteinExistence type="predicted"/>
<dbReference type="Proteomes" id="UP001311232">
    <property type="component" value="Unassembled WGS sequence"/>
</dbReference>
<feature type="region of interest" description="Disordered" evidence="1">
    <location>
        <begin position="32"/>
        <end position="120"/>
    </location>
</feature>
<name>A0AAV9SE71_9TELE</name>
<protein>
    <submittedName>
        <fullName evidence="2">Uncharacterized protein</fullName>
    </submittedName>
</protein>
<keyword evidence="3" id="KW-1185">Reference proteome</keyword>
<dbReference type="AlphaFoldDB" id="A0AAV9SE71"/>